<dbReference type="Proteomes" id="UP000437824">
    <property type="component" value="Unassembled WGS sequence"/>
</dbReference>
<accession>A0A844GFH2</accession>
<sequence length="330" mass="37856">MLHILWLIIKFILILLGIGLGLILLAVLLILFCPVRYSACGTKEQDDWKQITGQVRVSWLFHAVSLRATWKEGSLEKVFCLFGIPVSELLKKRRQKKAHTSEKKKETSGTGKTEKKRDTEKKRKAGNVTVESVHKEKIAELPKAEEHLKPKPEIQKPIAQEPSAEKTVSQEKKQRRNPFSSLISRIKKLFHGILAKLRNIRSTVRKITGNISWWRDFLEHPRVKAAISLVWKNAKFLIRHVLPTRASGEIAFSCEDPAVTGSILAILGMTIPFHKNCVQITPLFQGENYFRGNISVRGRIYGFVFIKAAIVIYFNKNIKYVIKRWKTRRA</sequence>
<evidence type="ECO:0000313" key="3">
    <source>
        <dbReference type="EMBL" id="MTD60763.1"/>
    </source>
</evidence>
<evidence type="ECO:0000256" key="2">
    <source>
        <dbReference type="SAM" id="Phobius"/>
    </source>
</evidence>
<feature type="region of interest" description="Disordered" evidence="1">
    <location>
        <begin position="95"/>
        <end position="129"/>
    </location>
</feature>
<feature type="transmembrane region" description="Helical" evidence="2">
    <location>
        <begin position="300"/>
        <end position="318"/>
    </location>
</feature>
<evidence type="ECO:0000256" key="1">
    <source>
        <dbReference type="SAM" id="MobiDB-lite"/>
    </source>
</evidence>
<proteinExistence type="predicted"/>
<feature type="transmembrane region" description="Helical" evidence="2">
    <location>
        <begin position="7"/>
        <end position="32"/>
    </location>
</feature>
<dbReference type="RefSeq" id="WP_154779983.1">
    <property type="nucleotide sequence ID" value="NZ_WMBC01000003.1"/>
</dbReference>
<keyword evidence="2" id="KW-1133">Transmembrane helix</keyword>
<reference evidence="3 4" key="1">
    <citation type="submission" date="2019-11" db="EMBL/GenBank/DDBJ databases">
        <title>Draft genome sequence of Blautia luti DSM 14534T, isolated from human stool.</title>
        <authorList>
            <person name="Ortiz R."/>
            <person name="Melis-Arcos F."/>
            <person name="Covarrubias P."/>
            <person name="Cardenas J.P."/>
            <person name="Perez-Donoso J."/>
            <person name="Almonacid D."/>
        </authorList>
    </citation>
    <scope>NUCLEOTIDE SEQUENCE [LARGE SCALE GENOMIC DNA]</scope>
    <source>
        <strain evidence="3 4">DSM 14534</strain>
    </source>
</reference>
<feature type="compositionally biased region" description="Basic and acidic residues" evidence="1">
    <location>
        <begin position="99"/>
        <end position="121"/>
    </location>
</feature>
<organism evidence="3 4">
    <name type="scientific">Blautia luti DSM 14534 = JCM 17040</name>
    <dbReference type="NCBI Taxonomy" id="649762"/>
    <lineage>
        <taxon>Bacteria</taxon>
        <taxon>Bacillati</taxon>
        <taxon>Bacillota</taxon>
        <taxon>Clostridia</taxon>
        <taxon>Lachnospirales</taxon>
        <taxon>Lachnospiraceae</taxon>
        <taxon>Blautia</taxon>
    </lineage>
</organism>
<feature type="compositionally biased region" description="Basic and acidic residues" evidence="1">
    <location>
        <begin position="142"/>
        <end position="154"/>
    </location>
</feature>
<dbReference type="EMBL" id="WMBC01000003">
    <property type="protein sequence ID" value="MTD60763.1"/>
    <property type="molecule type" value="Genomic_DNA"/>
</dbReference>
<evidence type="ECO:0000313" key="4">
    <source>
        <dbReference type="Proteomes" id="UP000437824"/>
    </source>
</evidence>
<feature type="region of interest" description="Disordered" evidence="1">
    <location>
        <begin position="142"/>
        <end position="177"/>
    </location>
</feature>
<keyword evidence="2" id="KW-0812">Transmembrane</keyword>
<comment type="caution">
    <text evidence="3">The sequence shown here is derived from an EMBL/GenBank/DDBJ whole genome shotgun (WGS) entry which is preliminary data.</text>
</comment>
<dbReference type="InterPro" id="IPR021338">
    <property type="entry name" value="DUF2953"/>
</dbReference>
<gene>
    <name evidence="3" type="ORF">GKZ57_05655</name>
</gene>
<dbReference type="AlphaFoldDB" id="A0A844GFH2"/>
<keyword evidence="2" id="KW-0472">Membrane</keyword>
<dbReference type="Pfam" id="PF11167">
    <property type="entry name" value="DUF2953"/>
    <property type="match status" value="1"/>
</dbReference>
<protein>
    <submittedName>
        <fullName evidence="3">DUF2953 domain-containing protein</fullName>
    </submittedName>
</protein>
<name>A0A844GFH2_9FIRM</name>